<feature type="compositionally biased region" description="Basic and acidic residues" evidence="1">
    <location>
        <begin position="42"/>
        <end position="56"/>
    </location>
</feature>
<gene>
    <name evidence="2" type="ORF">C0099_13970</name>
</gene>
<proteinExistence type="predicted"/>
<evidence type="ECO:0000313" key="2">
    <source>
        <dbReference type="EMBL" id="AUN95943.1"/>
    </source>
</evidence>
<keyword evidence="3" id="KW-1185">Reference proteome</keyword>
<evidence type="ECO:0000256" key="1">
    <source>
        <dbReference type="SAM" id="MobiDB-lite"/>
    </source>
</evidence>
<protein>
    <submittedName>
        <fullName evidence="2">Uncharacterized protein</fullName>
    </submittedName>
</protein>
<dbReference type="AlphaFoldDB" id="A0A2I6S9K5"/>
<dbReference type="Proteomes" id="UP000242205">
    <property type="component" value="Chromosome"/>
</dbReference>
<name>A0A2I6S9K5_9RHOO</name>
<evidence type="ECO:0000313" key="3">
    <source>
        <dbReference type="Proteomes" id="UP000242205"/>
    </source>
</evidence>
<accession>A0A2I6S9K5</accession>
<reference evidence="2 3" key="1">
    <citation type="submission" date="2018-01" db="EMBL/GenBank/DDBJ databases">
        <authorList>
            <person name="Fu G.-Y."/>
        </authorList>
    </citation>
    <scope>NUCLEOTIDE SEQUENCE [LARGE SCALE GENOMIC DNA]</scope>
    <source>
        <strain evidence="2 3">SY39</strain>
    </source>
</reference>
<feature type="region of interest" description="Disordered" evidence="1">
    <location>
        <begin position="41"/>
        <end position="64"/>
    </location>
</feature>
<dbReference type="RefSeq" id="WP_102247988.1">
    <property type="nucleotide sequence ID" value="NZ_CP025682.1"/>
</dbReference>
<dbReference type="KEGG" id="atw:C0099_13970"/>
<organism evidence="2 3">
    <name type="scientific">Pseudazoarcus pumilus</name>
    <dbReference type="NCBI Taxonomy" id="2067960"/>
    <lineage>
        <taxon>Bacteria</taxon>
        <taxon>Pseudomonadati</taxon>
        <taxon>Pseudomonadota</taxon>
        <taxon>Betaproteobacteria</taxon>
        <taxon>Rhodocyclales</taxon>
        <taxon>Zoogloeaceae</taxon>
        <taxon>Pseudazoarcus</taxon>
    </lineage>
</organism>
<sequence>MESKRKKGRFRIICDEIKLQQTPHWDMDCMTREQLDEVFGVADDKAPADRQRKGGQDDTDGDGD</sequence>
<dbReference type="EMBL" id="CP025682">
    <property type="protein sequence ID" value="AUN95943.1"/>
    <property type="molecule type" value="Genomic_DNA"/>
</dbReference>